<dbReference type="Gene3D" id="1.10.600.10">
    <property type="entry name" value="Farnesyl Diphosphate Synthase"/>
    <property type="match status" value="1"/>
</dbReference>
<dbReference type="RefSeq" id="WP_152854609.1">
    <property type="nucleotide sequence ID" value="NZ_JACHDD010000025.1"/>
</dbReference>
<dbReference type="Proteomes" id="UP000592780">
    <property type="component" value="Unassembled WGS sequence"/>
</dbReference>
<organism evidence="1 2">
    <name type="scientific">Paraburkholderia atlantica</name>
    <dbReference type="NCBI Taxonomy" id="2654982"/>
    <lineage>
        <taxon>Bacteria</taxon>
        <taxon>Pseudomonadati</taxon>
        <taxon>Pseudomonadota</taxon>
        <taxon>Betaproteobacteria</taxon>
        <taxon>Burkholderiales</taxon>
        <taxon>Burkholderiaceae</taxon>
        <taxon>Paraburkholderia</taxon>
    </lineage>
</organism>
<dbReference type="EMBL" id="JACHDD010000025">
    <property type="protein sequence ID" value="MBB5429379.1"/>
    <property type="molecule type" value="Genomic_DNA"/>
</dbReference>
<protein>
    <recommendedName>
        <fullName evidence="3">Terpene synthase</fullName>
    </recommendedName>
</protein>
<keyword evidence="2" id="KW-1185">Reference proteome</keyword>
<sequence>MQAERALDQVMEYGGRLTGFTEEHAAEAIKGGQYILQSIHSGLLGVSVRTGRDPCDETLILAFYRELALLFWLDDCHDRALLNPSQLAAVEQALGQGTPCTVAGFEGGNVLRASLAGLAYDPRDYTHLLADTRHYCAALRAGKAQTQGTEGWSYAEHLQNGIDSIAYKNVFCCLSLLWGLDMASWRMRPDFCHALRLISTIGRVQNDLHGWAKDLRVGETDNVAIRLNRCYPDLPVPQFLKDELAGHTRLLHQAMAEGSFPAPWGQLFDVMLTIRTQYYRTSVSRYRDGAEGADEVGRNSWRPTG</sequence>
<comment type="caution">
    <text evidence="1">The sequence shown here is derived from an EMBL/GenBank/DDBJ whole genome shotgun (WGS) entry which is preliminary data.</text>
</comment>
<evidence type="ECO:0008006" key="3">
    <source>
        <dbReference type="Google" id="ProtNLM"/>
    </source>
</evidence>
<evidence type="ECO:0000313" key="2">
    <source>
        <dbReference type="Proteomes" id="UP000592780"/>
    </source>
</evidence>
<name>A0A6I1QHA7_PARAM</name>
<proteinExistence type="predicted"/>
<reference evidence="1 2" key="1">
    <citation type="submission" date="2020-08" db="EMBL/GenBank/DDBJ databases">
        <title>Genomic Encyclopedia of Type Strains, Phase IV (KMG-V): Genome sequencing to study the core and pangenomes of soil and plant-associated prokaryotes.</title>
        <authorList>
            <person name="Whitman W."/>
        </authorList>
    </citation>
    <scope>NUCLEOTIDE SEQUENCE [LARGE SCALE GENOMIC DNA]</scope>
    <source>
        <strain evidence="1 2">JPY158</strain>
    </source>
</reference>
<gene>
    <name evidence="1" type="ORF">HDG40_007576</name>
</gene>
<evidence type="ECO:0000313" key="1">
    <source>
        <dbReference type="EMBL" id="MBB5429379.1"/>
    </source>
</evidence>
<dbReference type="AlphaFoldDB" id="A0A6I1QHA7"/>
<dbReference type="Pfam" id="PF19086">
    <property type="entry name" value="Terpene_syn_C_2"/>
    <property type="match status" value="1"/>
</dbReference>
<dbReference type="SUPFAM" id="SSF48576">
    <property type="entry name" value="Terpenoid synthases"/>
    <property type="match status" value="1"/>
</dbReference>
<accession>A0A6I1QHA7</accession>
<dbReference type="InterPro" id="IPR008949">
    <property type="entry name" value="Isoprenoid_synthase_dom_sf"/>
</dbReference>